<feature type="chain" id="PRO_5028929528" evidence="1">
    <location>
        <begin position="17"/>
        <end position="109"/>
    </location>
</feature>
<feature type="signal peptide" evidence="1">
    <location>
        <begin position="1"/>
        <end position="16"/>
    </location>
</feature>
<dbReference type="Proteomes" id="UP000481861">
    <property type="component" value="Unassembled WGS sequence"/>
</dbReference>
<comment type="caution">
    <text evidence="2">The sequence shown here is derived from an EMBL/GenBank/DDBJ whole genome shotgun (WGS) entry which is preliminary data.</text>
</comment>
<evidence type="ECO:0000313" key="2">
    <source>
        <dbReference type="EMBL" id="KAF2877023.1"/>
    </source>
</evidence>
<gene>
    <name evidence="2" type="ORF">BDV95DRAFT_589667</name>
</gene>
<keyword evidence="3" id="KW-1185">Reference proteome</keyword>
<name>A0A7C8MJF0_9PLEO</name>
<sequence length="109" mass="11451">MRFTAALALFAAVATAVPAIQRRAPDCARATIGGDTSKGSTNIQGDSIDTLNCQKLDAAYTQIDVFNEGCIECRVFGGTNCGSMPIAKFVAGSTPRVFDVPEGDKMIQC</sequence>
<proteinExistence type="predicted"/>
<reference evidence="2 3" key="1">
    <citation type="submission" date="2020-01" db="EMBL/GenBank/DDBJ databases">
        <authorList>
            <consortium name="DOE Joint Genome Institute"/>
            <person name="Haridas S."/>
            <person name="Albert R."/>
            <person name="Binder M."/>
            <person name="Bloem J."/>
            <person name="Labutti K."/>
            <person name="Salamov A."/>
            <person name="Andreopoulos B."/>
            <person name="Baker S.E."/>
            <person name="Barry K."/>
            <person name="Bills G."/>
            <person name="Bluhm B.H."/>
            <person name="Cannon C."/>
            <person name="Castanera R."/>
            <person name="Culley D.E."/>
            <person name="Daum C."/>
            <person name="Ezra D."/>
            <person name="Gonzalez J.B."/>
            <person name="Henrissat B."/>
            <person name="Kuo A."/>
            <person name="Liang C."/>
            <person name="Lipzen A."/>
            <person name="Lutzoni F."/>
            <person name="Magnuson J."/>
            <person name="Mondo S."/>
            <person name="Nolan M."/>
            <person name="Ohm R."/>
            <person name="Pangilinan J."/>
            <person name="Park H.-J.H."/>
            <person name="Ramirez L."/>
            <person name="Alfaro M."/>
            <person name="Sun H."/>
            <person name="Tritt A."/>
            <person name="Yoshinaga Y."/>
            <person name="Zwiers L.-H.L."/>
            <person name="Turgeon B.G."/>
            <person name="Goodwin S.B."/>
            <person name="Spatafora J.W."/>
            <person name="Crous P.W."/>
            <person name="Grigoriev I.V."/>
        </authorList>
    </citation>
    <scope>NUCLEOTIDE SEQUENCE [LARGE SCALE GENOMIC DNA]</scope>
    <source>
        <strain evidence="2 3">CBS 611.86</strain>
    </source>
</reference>
<dbReference type="EMBL" id="JAADJZ010000002">
    <property type="protein sequence ID" value="KAF2877023.1"/>
    <property type="molecule type" value="Genomic_DNA"/>
</dbReference>
<protein>
    <submittedName>
        <fullName evidence="2">Uncharacterized protein</fullName>
    </submittedName>
</protein>
<evidence type="ECO:0000256" key="1">
    <source>
        <dbReference type="SAM" id="SignalP"/>
    </source>
</evidence>
<accession>A0A7C8MJF0</accession>
<keyword evidence="1" id="KW-0732">Signal</keyword>
<dbReference type="AlphaFoldDB" id="A0A7C8MJF0"/>
<evidence type="ECO:0000313" key="3">
    <source>
        <dbReference type="Proteomes" id="UP000481861"/>
    </source>
</evidence>
<organism evidence="2 3">
    <name type="scientific">Massariosphaeria phaeospora</name>
    <dbReference type="NCBI Taxonomy" id="100035"/>
    <lineage>
        <taxon>Eukaryota</taxon>
        <taxon>Fungi</taxon>
        <taxon>Dikarya</taxon>
        <taxon>Ascomycota</taxon>
        <taxon>Pezizomycotina</taxon>
        <taxon>Dothideomycetes</taxon>
        <taxon>Pleosporomycetidae</taxon>
        <taxon>Pleosporales</taxon>
        <taxon>Pleosporales incertae sedis</taxon>
        <taxon>Massariosphaeria</taxon>
    </lineage>
</organism>